<evidence type="ECO:0000256" key="2">
    <source>
        <dbReference type="ARBA" id="ARBA00023002"/>
    </source>
</evidence>
<organism evidence="4 5">
    <name type="scientific">Shouchella lehensis G1</name>
    <dbReference type="NCBI Taxonomy" id="1246626"/>
    <lineage>
        <taxon>Bacteria</taxon>
        <taxon>Bacillati</taxon>
        <taxon>Bacillota</taxon>
        <taxon>Bacilli</taxon>
        <taxon>Bacillales</taxon>
        <taxon>Bacillaceae</taxon>
        <taxon>Shouchella</taxon>
    </lineage>
</organism>
<evidence type="ECO:0000259" key="3">
    <source>
        <dbReference type="Pfam" id="PF00171"/>
    </source>
</evidence>
<dbReference type="Gene3D" id="3.40.309.10">
    <property type="entry name" value="Aldehyde Dehydrogenase, Chain A, domain 2"/>
    <property type="match status" value="1"/>
</dbReference>
<protein>
    <submittedName>
        <fullName evidence="4">Aldehyde dehydrogenase</fullName>
    </submittedName>
</protein>
<dbReference type="SUPFAM" id="SSF53720">
    <property type="entry name" value="ALDH-like"/>
    <property type="match status" value="1"/>
</dbReference>
<evidence type="ECO:0000313" key="4">
    <source>
        <dbReference type="EMBL" id="AIC93375.1"/>
    </source>
</evidence>
<dbReference type="PATRIC" id="fig|1246626.3.peg.765"/>
<dbReference type="InterPro" id="IPR016163">
    <property type="entry name" value="Ald_DH_C"/>
</dbReference>
<dbReference type="Gene3D" id="3.40.605.10">
    <property type="entry name" value="Aldehyde Dehydrogenase, Chain A, domain 1"/>
    <property type="match status" value="1"/>
</dbReference>
<accession>A0A060LTP1</accession>
<dbReference type="GO" id="GO:0008911">
    <property type="term" value="F:lactaldehyde dehydrogenase (NAD+) activity"/>
    <property type="evidence" value="ECO:0007669"/>
    <property type="project" value="TreeGrafter"/>
</dbReference>
<keyword evidence="2" id="KW-0560">Oxidoreductase</keyword>
<dbReference type="InterPro" id="IPR015590">
    <property type="entry name" value="Aldehyde_DH_dom"/>
</dbReference>
<comment type="similarity">
    <text evidence="1">Belongs to the aldehyde dehydrogenase family.</text>
</comment>
<dbReference type="STRING" id="1246626.BleG1_0767"/>
<evidence type="ECO:0000313" key="5">
    <source>
        <dbReference type="Proteomes" id="UP000027142"/>
    </source>
</evidence>
<feature type="domain" description="Aldehyde dehydrogenase" evidence="3">
    <location>
        <begin position="22"/>
        <end position="473"/>
    </location>
</feature>
<reference evidence="4 5" key="1">
    <citation type="journal article" date="2014" name="Gene">
        <title>A comparative genomic analysis of the alkalitolerant soil bacterium Bacillus lehensis G1.</title>
        <authorList>
            <person name="Noor Y.M."/>
            <person name="Samsulrizal N.H."/>
            <person name="Jema'on N.A."/>
            <person name="Low K.O."/>
            <person name="Ramli A.N."/>
            <person name="Alias N.I."/>
            <person name="Damis S.I."/>
            <person name="Fuzi S.F."/>
            <person name="Isa M.N."/>
            <person name="Murad A.M."/>
            <person name="Raih M.F."/>
            <person name="Bakar F.D."/>
            <person name="Najimudin N."/>
            <person name="Mahadi N.M."/>
            <person name="Illias R.M."/>
        </authorList>
    </citation>
    <scope>NUCLEOTIDE SEQUENCE [LARGE SCALE GENOMIC DNA]</scope>
    <source>
        <strain evidence="4 5">G1</strain>
    </source>
</reference>
<dbReference type="InterPro" id="IPR051020">
    <property type="entry name" value="ALDH-related_metabolic_enz"/>
</dbReference>
<dbReference type="PANTHER" id="PTHR42991:SF1">
    <property type="entry name" value="ALDEHYDE DEHYDROGENASE"/>
    <property type="match status" value="1"/>
</dbReference>
<dbReference type="EMBL" id="CP003923">
    <property type="protein sequence ID" value="AIC93375.1"/>
    <property type="molecule type" value="Genomic_DNA"/>
</dbReference>
<gene>
    <name evidence="4" type="ORF">BleG1_0767</name>
</gene>
<proteinExistence type="inferred from homology"/>
<name>A0A060LTP1_9BACI</name>
<dbReference type="KEGG" id="ble:BleG1_0767"/>
<dbReference type="Proteomes" id="UP000027142">
    <property type="component" value="Chromosome"/>
</dbReference>
<evidence type="ECO:0000256" key="1">
    <source>
        <dbReference type="ARBA" id="ARBA00009986"/>
    </source>
</evidence>
<dbReference type="PANTHER" id="PTHR42991">
    <property type="entry name" value="ALDEHYDE DEHYDROGENASE"/>
    <property type="match status" value="1"/>
</dbReference>
<sequence length="481" mass="51881">MMTVKSAQSFIDGKWGATLEDQGVEVRSPYSNELIGYQYETNEQGVEEALASAFRYKNELKKLEAVDRSAILYKAATLMEERQEAFAQLISLEVGKALKNTRDEVGRSIETLIQSAEEAKRQFGETIPGGASSRGKGSTALTFRVPVGVIAAITPFNAPLNLICHKIGPSFAAGNVTILKPAPQAPFIAKAFVELLLEAGMPSKAIQMVLGGREIGEIIVADSRTNLVSFTGSVPAGQQISKLAGMKKVLVELGGNAGTIVHEDADIERAATLATKTAFSNSGQSCISVQRVYVHESVFQKFSEKVKEKTEALHVGDPLEEKTDIGCVVSKETAKRITSWVKEAVADGADILYGGSANGAQVQPTILVNPKKESKVVCQEVFGPVVSLIPYRDVEWAIHEVNESAFGLQAGVFTQSLTVVRKVVQTLDMGGIVVNGTSNFRLDHWPYGGVKQSGIGREGPRFAIEEMSETKMVVLQDFLTL</sequence>
<dbReference type="InterPro" id="IPR016162">
    <property type="entry name" value="Ald_DH_N"/>
</dbReference>
<keyword evidence="5" id="KW-1185">Reference proteome</keyword>
<dbReference type="AlphaFoldDB" id="A0A060LTP1"/>
<dbReference type="HOGENOM" id="CLU_005391_1_0_9"/>
<dbReference type="eggNOG" id="COG1012">
    <property type="taxonomic scope" value="Bacteria"/>
</dbReference>
<dbReference type="Pfam" id="PF00171">
    <property type="entry name" value="Aldedh"/>
    <property type="match status" value="1"/>
</dbReference>
<dbReference type="InterPro" id="IPR016161">
    <property type="entry name" value="Ald_DH/histidinol_DH"/>
</dbReference>